<feature type="compositionally biased region" description="Basic and acidic residues" evidence="5">
    <location>
        <begin position="74"/>
        <end position="91"/>
    </location>
</feature>
<evidence type="ECO:0000313" key="7">
    <source>
        <dbReference type="RefSeq" id="XP_025777998.1"/>
    </source>
</evidence>
<evidence type="ECO:0000256" key="1">
    <source>
        <dbReference type="ARBA" id="ARBA00004123"/>
    </source>
</evidence>
<dbReference type="InterPro" id="IPR000079">
    <property type="entry name" value="HMGN_fam"/>
</dbReference>
<protein>
    <submittedName>
        <fullName evidence="7">High mobility group nucleosome-binding domain-containing protein 4-like</fullName>
    </submittedName>
</protein>
<evidence type="ECO:0000256" key="5">
    <source>
        <dbReference type="SAM" id="MobiDB-lite"/>
    </source>
</evidence>
<dbReference type="PANTHER" id="PTHR23087:SF31">
    <property type="entry name" value="HIGH MOBILITY GROUP NUCLEOSOME-BINDING DOMAIN-CONTAINING PROTEIN 4"/>
    <property type="match status" value="1"/>
</dbReference>
<dbReference type="Pfam" id="PF01101">
    <property type="entry name" value="HMG14_17"/>
    <property type="match status" value="1"/>
</dbReference>
<accession>A0A6P6HRY9</accession>
<reference evidence="7" key="1">
    <citation type="submission" date="2025-08" db="UniProtKB">
        <authorList>
            <consortium name="RefSeq"/>
        </authorList>
    </citation>
    <scope>IDENTIFICATION</scope>
    <source>
        <tissue evidence="7">Blood</tissue>
    </source>
</reference>
<comment type="similarity">
    <text evidence="2">Belongs to the HMGN family.</text>
</comment>
<keyword evidence="3" id="KW-0238">DNA-binding</keyword>
<dbReference type="KEGG" id="pcoo:112858847"/>
<dbReference type="GO" id="GO:0005634">
    <property type="term" value="C:nucleus"/>
    <property type="evidence" value="ECO:0007669"/>
    <property type="project" value="UniProtKB-SubCell"/>
</dbReference>
<gene>
    <name evidence="7" type="primary">LOC112858847</name>
</gene>
<comment type="subcellular location">
    <subcellularLocation>
        <location evidence="1">Nucleus</location>
    </subcellularLocation>
</comment>
<dbReference type="PRINTS" id="PR00925">
    <property type="entry name" value="NONHISHMG17"/>
</dbReference>
<organism evidence="6 7">
    <name type="scientific">Puma concolor</name>
    <name type="common">Mountain lion</name>
    <name type="synonym">Felis concolor</name>
    <dbReference type="NCBI Taxonomy" id="9696"/>
    <lineage>
        <taxon>Eukaryota</taxon>
        <taxon>Metazoa</taxon>
        <taxon>Chordata</taxon>
        <taxon>Craniata</taxon>
        <taxon>Vertebrata</taxon>
        <taxon>Euteleostomi</taxon>
        <taxon>Mammalia</taxon>
        <taxon>Eutheria</taxon>
        <taxon>Laurasiatheria</taxon>
        <taxon>Carnivora</taxon>
        <taxon>Feliformia</taxon>
        <taxon>Felidae</taxon>
        <taxon>Felinae</taxon>
        <taxon>Puma</taxon>
    </lineage>
</organism>
<dbReference type="PANTHER" id="PTHR23087">
    <property type="entry name" value="NONHISTONE CHROMOSOMAL PROTEIN HMG"/>
    <property type="match status" value="1"/>
</dbReference>
<keyword evidence="6" id="KW-1185">Reference proteome</keyword>
<evidence type="ECO:0000256" key="2">
    <source>
        <dbReference type="ARBA" id="ARBA00007696"/>
    </source>
</evidence>
<evidence type="ECO:0000313" key="6">
    <source>
        <dbReference type="Proteomes" id="UP000515131"/>
    </source>
</evidence>
<keyword evidence="4" id="KW-0539">Nucleus</keyword>
<evidence type="ECO:0000256" key="4">
    <source>
        <dbReference type="ARBA" id="ARBA00023242"/>
    </source>
</evidence>
<sequence>MVREGNGQVLKGRGKVADSHLPTTAATSTKRKAKGDPKGDKVKVKDEPQSRSAQLSANPAPPKPEPRRKKSAVKKGEKLPKGRKGKADGGKDGSNAAKNLDASTVQSQKTEHTGNTK</sequence>
<name>A0A6P6HRY9_PUMCO</name>
<dbReference type="AlphaFoldDB" id="A0A6P6HRY9"/>
<feature type="compositionally biased region" description="Basic and acidic residues" evidence="5">
    <location>
        <begin position="34"/>
        <end position="49"/>
    </location>
</feature>
<proteinExistence type="inferred from homology"/>
<dbReference type="SMART" id="SM00527">
    <property type="entry name" value="HMG17"/>
    <property type="match status" value="1"/>
</dbReference>
<evidence type="ECO:0000256" key="3">
    <source>
        <dbReference type="ARBA" id="ARBA00023125"/>
    </source>
</evidence>
<dbReference type="GO" id="GO:0031492">
    <property type="term" value="F:nucleosomal DNA binding"/>
    <property type="evidence" value="ECO:0007669"/>
    <property type="project" value="InterPro"/>
</dbReference>
<feature type="region of interest" description="Disordered" evidence="5">
    <location>
        <begin position="1"/>
        <end position="117"/>
    </location>
</feature>
<dbReference type="Proteomes" id="UP000515131">
    <property type="component" value="Unplaced"/>
</dbReference>
<dbReference type="RefSeq" id="XP_025777998.1">
    <property type="nucleotide sequence ID" value="XM_025922213.1"/>
</dbReference>
<dbReference type="GO" id="GO:0006325">
    <property type="term" value="P:chromatin organization"/>
    <property type="evidence" value="ECO:0007669"/>
    <property type="project" value="TreeGrafter"/>
</dbReference>
<dbReference type="GeneID" id="112858847"/>
<dbReference type="GO" id="GO:0000785">
    <property type="term" value="C:chromatin"/>
    <property type="evidence" value="ECO:0007669"/>
    <property type="project" value="InterPro"/>
</dbReference>